<dbReference type="PANTHER" id="PTHR21240">
    <property type="entry name" value="2-AMINO-3-CARBOXYLMUCONATE-6-SEMIALDEHYDE DECARBOXYLASE"/>
    <property type="match status" value="1"/>
</dbReference>
<evidence type="ECO:0000256" key="1">
    <source>
        <dbReference type="ARBA" id="ARBA00023239"/>
    </source>
</evidence>
<dbReference type="Gene3D" id="3.20.20.140">
    <property type="entry name" value="Metal-dependent hydrolases"/>
    <property type="match status" value="1"/>
</dbReference>
<protein>
    <submittedName>
        <fullName evidence="3">Amidohydrolase</fullName>
    </submittedName>
</protein>
<accession>A0ABQ2JZR5</accession>
<dbReference type="InterPro" id="IPR032465">
    <property type="entry name" value="ACMSD"/>
</dbReference>
<dbReference type="RefSeq" id="WP_188823667.1">
    <property type="nucleotide sequence ID" value="NZ_BMLK01000044.1"/>
</dbReference>
<dbReference type="InterPro" id="IPR006680">
    <property type="entry name" value="Amidohydro-rel"/>
</dbReference>
<evidence type="ECO:0000313" key="3">
    <source>
        <dbReference type="EMBL" id="GGN62193.1"/>
    </source>
</evidence>
<reference evidence="4" key="1">
    <citation type="journal article" date="2019" name="Int. J. Syst. Evol. Microbiol.">
        <title>The Global Catalogue of Microorganisms (GCM) 10K type strain sequencing project: providing services to taxonomists for standard genome sequencing and annotation.</title>
        <authorList>
            <consortium name="The Broad Institute Genomics Platform"/>
            <consortium name="The Broad Institute Genome Sequencing Center for Infectious Disease"/>
            <person name="Wu L."/>
            <person name="Ma J."/>
        </authorList>
    </citation>
    <scope>NUCLEOTIDE SEQUENCE [LARGE SCALE GENOMIC DNA]</scope>
    <source>
        <strain evidence="4">CGMCC 1.6784</strain>
    </source>
</reference>
<comment type="caution">
    <text evidence="3">The sequence shown here is derived from an EMBL/GenBank/DDBJ whole genome shotgun (WGS) entry which is preliminary data.</text>
</comment>
<dbReference type="Pfam" id="PF04909">
    <property type="entry name" value="Amidohydro_2"/>
    <property type="match status" value="1"/>
</dbReference>
<evidence type="ECO:0000259" key="2">
    <source>
        <dbReference type="Pfam" id="PF04909"/>
    </source>
</evidence>
<dbReference type="Proteomes" id="UP000605099">
    <property type="component" value="Unassembled WGS sequence"/>
</dbReference>
<feature type="domain" description="Amidohydrolase-related" evidence="2">
    <location>
        <begin position="172"/>
        <end position="418"/>
    </location>
</feature>
<dbReference type="SUPFAM" id="SSF51556">
    <property type="entry name" value="Metallo-dependent hydrolases"/>
    <property type="match status" value="1"/>
</dbReference>
<dbReference type="InterPro" id="IPR032466">
    <property type="entry name" value="Metal_Hydrolase"/>
</dbReference>
<organism evidence="3 4">
    <name type="scientific">Novosphingobium indicum</name>
    <dbReference type="NCBI Taxonomy" id="462949"/>
    <lineage>
        <taxon>Bacteria</taxon>
        <taxon>Pseudomonadati</taxon>
        <taxon>Pseudomonadota</taxon>
        <taxon>Alphaproteobacteria</taxon>
        <taxon>Sphingomonadales</taxon>
        <taxon>Sphingomonadaceae</taxon>
        <taxon>Novosphingobium</taxon>
    </lineage>
</organism>
<dbReference type="PANTHER" id="PTHR21240:SF28">
    <property type="entry name" value="ISO-OROTATE DECARBOXYLASE (EUROFUNG)"/>
    <property type="match status" value="1"/>
</dbReference>
<keyword evidence="4" id="KW-1185">Reference proteome</keyword>
<evidence type="ECO:0000313" key="4">
    <source>
        <dbReference type="Proteomes" id="UP000605099"/>
    </source>
</evidence>
<sequence>MSDGTATELSRAAKNYWSEAGYAPGGIIREVDYAAAASGLHPLLEGIKIVDCDTHFTEPPDLFTSRAPARIRDKVPHQKIVNGITRWFVGDDDYGIVGGNVIKPDHNKLLGRLSFPTLEEGHPGAYKVKPRLQAMDDMGIYAQICYQNSGVTQAGSLMHLDDEVGVTVLQIYNDAAAERQVESGQRLFTLAHLPLWNKKELDAEARRCLDLGIKGFVLPDMPETLGIPSYDQPYWADFLELCNEHRIPINFHLNAAIDPNKMTWKSFSFEKAISVASNMFYIGNLATMGNWMVSGLLDRYPHLRIGLIESGMGWIPFGIEALEHQFDEMLADPAHAPQRRPWDYFRDNFWVTYWFEKVGPIKLLETIGVDKVLFETDFPHPTALYPGVQEHIVETLGGYSHEVRKRVLERNAAELYNLPF</sequence>
<proteinExistence type="predicted"/>
<dbReference type="EMBL" id="BMLK01000044">
    <property type="protein sequence ID" value="GGN62193.1"/>
    <property type="molecule type" value="Genomic_DNA"/>
</dbReference>
<gene>
    <name evidence="3" type="ORF">GCM10011349_45620</name>
</gene>
<keyword evidence="1" id="KW-0456">Lyase</keyword>
<name>A0ABQ2JZR5_9SPHN</name>